<dbReference type="EC" id="3.4.14.-" evidence="6"/>
<keyword evidence="2 6" id="KW-0031">Aminopeptidase</keyword>
<organism evidence="7 8">
    <name type="scientific">Novilysobacter avium</name>
    <dbReference type="NCBI Taxonomy" id="2781023"/>
    <lineage>
        <taxon>Bacteria</taxon>
        <taxon>Pseudomonadati</taxon>
        <taxon>Pseudomonadota</taxon>
        <taxon>Gammaproteobacteria</taxon>
        <taxon>Lysobacterales</taxon>
        <taxon>Lysobacteraceae</taxon>
        <taxon>Novilysobacter</taxon>
    </lineage>
</organism>
<evidence type="ECO:0000256" key="5">
    <source>
        <dbReference type="ARBA" id="ARBA00022801"/>
    </source>
</evidence>
<keyword evidence="3 6" id="KW-0645">Protease</keyword>
<name>A0A7S6ULL8_9GAMM</name>
<dbReference type="Pfam" id="PF10459">
    <property type="entry name" value="Peptidase_S46"/>
    <property type="match status" value="1"/>
</dbReference>
<keyword evidence="4 6" id="KW-0732">Signal</keyword>
<evidence type="ECO:0000256" key="3">
    <source>
        <dbReference type="ARBA" id="ARBA00022670"/>
    </source>
</evidence>
<dbReference type="PANTHER" id="PTHR38469">
    <property type="entry name" value="PERIPLASMIC PEPTIDASE SUBFAMILY S1B"/>
    <property type="match status" value="1"/>
</dbReference>
<evidence type="ECO:0000313" key="7">
    <source>
        <dbReference type="EMBL" id="QOW22540.1"/>
    </source>
</evidence>
<evidence type="ECO:0000256" key="2">
    <source>
        <dbReference type="ARBA" id="ARBA00022438"/>
    </source>
</evidence>
<feature type="chain" id="PRO_5044986197" description="Dipeptidyl-peptidase" evidence="6">
    <location>
        <begin position="22"/>
        <end position="725"/>
    </location>
</feature>
<keyword evidence="8" id="KW-1185">Reference proteome</keyword>
<dbReference type="EMBL" id="CP063657">
    <property type="protein sequence ID" value="QOW22540.1"/>
    <property type="molecule type" value="Genomic_DNA"/>
</dbReference>
<dbReference type="InterPro" id="IPR019500">
    <property type="entry name" value="Pep_S46"/>
</dbReference>
<dbReference type="Proteomes" id="UP000593932">
    <property type="component" value="Chromosome"/>
</dbReference>
<evidence type="ECO:0000256" key="1">
    <source>
        <dbReference type="ARBA" id="ARBA00010491"/>
    </source>
</evidence>
<reference evidence="7 8" key="1">
    <citation type="submission" date="2020-10" db="EMBL/GenBank/DDBJ databases">
        <title>complete genome sequencing of Lysobacter sp. H23M41.</title>
        <authorList>
            <person name="Bae J.-W."/>
            <person name="Lee S.-Y."/>
        </authorList>
    </citation>
    <scope>NUCLEOTIDE SEQUENCE [LARGE SCALE GENOMIC DNA]</scope>
    <source>
        <strain evidence="7 8">H23M41</strain>
    </source>
</reference>
<evidence type="ECO:0000256" key="4">
    <source>
        <dbReference type="ARBA" id="ARBA00022729"/>
    </source>
</evidence>
<evidence type="ECO:0000256" key="6">
    <source>
        <dbReference type="RuleBase" id="RU366067"/>
    </source>
</evidence>
<comment type="similarity">
    <text evidence="1 6">Belongs to the peptidase S46 family.</text>
</comment>
<keyword evidence="6" id="KW-0720">Serine protease</keyword>
<protein>
    <recommendedName>
        <fullName evidence="6">Dipeptidyl-peptidase</fullName>
        <ecNumber evidence="6">3.4.14.-</ecNumber>
    </recommendedName>
</protein>
<dbReference type="Gene3D" id="2.40.10.10">
    <property type="entry name" value="Trypsin-like serine proteases"/>
    <property type="match status" value="1"/>
</dbReference>
<gene>
    <name evidence="7" type="ORF">INQ42_02765</name>
</gene>
<dbReference type="RefSeq" id="WP_194035037.1">
    <property type="nucleotide sequence ID" value="NZ_CP063657.1"/>
</dbReference>
<dbReference type="SUPFAM" id="SSF50494">
    <property type="entry name" value="Trypsin-like serine proteases"/>
    <property type="match status" value="1"/>
</dbReference>
<comment type="function">
    <text evidence="6">Catalyzes the removal of dipeptides from the N-terminus of oligopeptides.</text>
</comment>
<proteinExistence type="inferred from homology"/>
<dbReference type="InterPro" id="IPR043504">
    <property type="entry name" value="Peptidase_S1_PA_chymotrypsin"/>
</dbReference>
<evidence type="ECO:0000313" key="8">
    <source>
        <dbReference type="Proteomes" id="UP000593932"/>
    </source>
</evidence>
<keyword evidence="5 6" id="KW-0378">Hydrolase</keyword>
<feature type="signal peptide" evidence="6">
    <location>
        <begin position="1"/>
        <end position="21"/>
    </location>
</feature>
<dbReference type="PANTHER" id="PTHR38469:SF1">
    <property type="entry name" value="PERIPLASMIC PEPTIDASE SUBFAMILY S1B"/>
    <property type="match status" value="1"/>
</dbReference>
<accession>A0A7S6ULL8</accession>
<sequence>MTFRLLSAALTVALASTAAHADEGMWQPRQMPELAAQLKARGLEMDPAALSNLAGKPLDAVISLGGCTASFVSPTGLVVSNHHCVYGAVQYNSTPERDLLSDGFVARTLADELPAEPNARIYVTQEIEDVTARITDGLDGLDGKARYDTVESRSKALVAECEAPGGLRCNVYNFHGGLQFSLIRQLEIRDVRLVYAPSDAIGKFGGDEDNFEWPRHTGDFGFLRAYVGKDGKPAAYSADNVPYRPASWLTVSQQPLEEGDYVMVTGYPGSTDRYRLPGEVKQAIDWRYPTMVGYFGDYLATIDRTTAGDKAAALKYASTVAGINNVLKLYQGNLDGFAQMDDPVGMKQAREDALEAWLGKRGSEGRAQLAAIRALEKELAEDRATRERDLWFNTVLGGGLPGVAVNLYRNAIEQAKPDAERKPGYQDRDAPRIAGSMTAFDKRYDARVDQALLSLRLQRYASQVPAPQRVAALDRWLGISASDKTIPGLDAKLDALYAGSKLGDADTRLALLKADKAAIEASDDAALQLAVAMMPTVLQIEAEAEARSGRISALRPKYMQAMIDFNQSQGKPVYPDANSSLRITFGTVKGYSPRDGVQMTPFTTLAGIVAKTTGKEPFITPQAELDAIAAGKGAQYRMDSLGDVPVNFLSDVDTTGGNSGSPTLNSKGELVGLLFDGNYESLSAGWIFNPELTRSIHVDTRYMRWVMDEVDHAEHLLEEMGLPHD</sequence>
<dbReference type="InterPro" id="IPR009003">
    <property type="entry name" value="Peptidase_S1_PA"/>
</dbReference>